<sequence>MVEYVLRHDEMLSLIDEQGFTCSGTVICSTVHGGLRARHSDVLNGRQWFTCLAW</sequence>
<evidence type="ECO:0000313" key="2">
    <source>
        <dbReference type="Proteomes" id="UP000634136"/>
    </source>
</evidence>
<name>A0A834TTN8_9FABA</name>
<dbReference type="Proteomes" id="UP000634136">
    <property type="component" value="Unassembled WGS sequence"/>
</dbReference>
<dbReference type="EMBL" id="JAAIUW010000006">
    <property type="protein sequence ID" value="KAF7827589.1"/>
    <property type="molecule type" value="Genomic_DNA"/>
</dbReference>
<comment type="caution">
    <text evidence="1">The sequence shown here is derived from an EMBL/GenBank/DDBJ whole genome shotgun (WGS) entry which is preliminary data.</text>
</comment>
<evidence type="ECO:0000313" key="1">
    <source>
        <dbReference type="EMBL" id="KAF7827589.1"/>
    </source>
</evidence>
<reference evidence="1" key="1">
    <citation type="submission" date="2020-09" db="EMBL/GenBank/DDBJ databases">
        <title>Genome-Enabled Discovery of Anthraquinone Biosynthesis in Senna tora.</title>
        <authorList>
            <person name="Kang S.-H."/>
            <person name="Pandey R.P."/>
            <person name="Lee C.-M."/>
            <person name="Sim J.-S."/>
            <person name="Jeong J.-T."/>
            <person name="Choi B.-S."/>
            <person name="Jung M."/>
            <person name="Ginzburg D."/>
            <person name="Zhao K."/>
            <person name="Won S.Y."/>
            <person name="Oh T.-J."/>
            <person name="Yu Y."/>
            <person name="Kim N.-H."/>
            <person name="Lee O.R."/>
            <person name="Lee T.-H."/>
            <person name="Bashyal P."/>
            <person name="Kim T.-S."/>
            <person name="Lee W.-H."/>
            <person name="Kawkins C."/>
            <person name="Kim C.-K."/>
            <person name="Kim J.S."/>
            <person name="Ahn B.O."/>
            <person name="Rhee S.Y."/>
            <person name="Sohng J.K."/>
        </authorList>
    </citation>
    <scope>NUCLEOTIDE SEQUENCE</scope>
    <source>
        <tissue evidence="1">Leaf</tissue>
    </source>
</reference>
<proteinExistence type="predicted"/>
<organism evidence="1 2">
    <name type="scientific">Senna tora</name>
    <dbReference type="NCBI Taxonomy" id="362788"/>
    <lineage>
        <taxon>Eukaryota</taxon>
        <taxon>Viridiplantae</taxon>
        <taxon>Streptophyta</taxon>
        <taxon>Embryophyta</taxon>
        <taxon>Tracheophyta</taxon>
        <taxon>Spermatophyta</taxon>
        <taxon>Magnoliopsida</taxon>
        <taxon>eudicotyledons</taxon>
        <taxon>Gunneridae</taxon>
        <taxon>Pentapetalae</taxon>
        <taxon>rosids</taxon>
        <taxon>fabids</taxon>
        <taxon>Fabales</taxon>
        <taxon>Fabaceae</taxon>
        <taxon>Caesalpinioideae</taxon>
        <taxon>Cassia clade</taxon>
        <taxon>Senna</taxon>
    </lineage>
</organism>
<keyword evidence="2" id="KW-1185">Reference proteome</keyword>
<accession>A0A834TTN8</accession>
<gene>
    <name evidence="1" type="ORF">G2W53_018753</name>
</gene>
<protein>
    <submittedName>
        <fullName evidence="1">Uncharacterized protein</fullName>
    </submittedName>
</protein>
<dbReference type="AlphaFoldDB" id="A0A834TTN8"/>